<feature type="transmembrane region" description="Helical" evidence="7">
    <location>
        <begin position="20"/>
        <end position="40"/>
    </location>
</feature>
<dbReference type="PANTHER" id="PTHR30572">
    <property type="entry name" value="MEMBRANE COMPONENT OF TRANSPORTER-RELATED"/>
    <property type="match status" value="1"/>
</dbReference>
<feature type="transmembrane region" description="Helical" evidence="7">
    <location>
        <begin position="400"/>
        <end position="422"/>
    </location>
</feature>
<keyword evidence="2" id="KW-1003">Cell membrane</keyword>
<evidence type="ECO:0000256" key="7">
    <source>
        <dbReference type="SAM" id="Phobius"/>
    </source>
</evidence>
<feature type="transmembrane region" description="Helical" evidence="7">
    <location>
        <begin position="354"/>
        <end position="379"/>
    </location>
</feature>
<evidence type="ECO:0000256" key="6">
    <source>
        <dbReference type="ARBA" id="ARBA00038076"/>
    </source>
</evidence>
<comment type="caution">
    <text evidence="9">The sequence shown here is derived from an EMBL/GenBank/DDBJ whole genome shotgun (WGS) entry which is preliminary data.</text>
</comment>
<keyword evidence="10" id="KW-1185">Reference proteome</keyword>
<proteinExistence type="inferred from homology"/>
<dbReference type="RefSeq" id="WP_377000415.1">
    <property type="nucleotide sequence ID" value="NZ_JBHSQE010000003.1"/>
</dbReference>
<feature type="transmembrane region" description="Helical" evidence="7">
    <location>
        <begin position="842"/>
        <end position="863"/>
    </location>
</feature>
<feature type="transmembrane region" description="Helical" evidence="7">
    <location>
        <begin position="797"/>
        <end position="817"/>
    </location>
</feature>
<keyword evidence="4 7" id="KW-1133">Transmembrane helix</keyword>
<feature type="transmembrane region" description="Helical" evidence="7">
    <location>
        <begin position="309"/>
        <end position="342"/>
    </location>
</feature>
<evidence type="ECO:0000256" key="3">
    <source>
        <dbReference type="ARBA" id="ARBA00022692"/>
    </source>
</evidence>
<comment type="subcellular location">
    <subcellularLocation>
        <location evidence="1">Cell membrane</location>
        <topology evidence="1">Multi-pass membrane protein</topology>
    </subcellularLocation>
</comment>
<evidence type="ECO:0000313" key="10">
    <source>
        <dbReference type="Proteomes" id="UP001596244"/>
    </source>
</evidence>
<dbReference type="PANTHER" id="PTHR30572:SF4">
    <property type="entry name" value="ABC TRANSPORTER PERMEASE YTRF"/>
    <property type="match status" value="1"/>
</dbReference>
<dbReference type="InterPro" id="IPR050250">
    <property type="entry name" value="Macrolide_Exporter_MacB"/>
</dbReference>
<feature type="domain" description="ABC3 transporter permease C-terminal" evidence="8">
    <location>
        <begin position="270"/>
        <end position="382"/>
    </location>
</feature>
<sequence length="875" mass="92667">MRALLAATRPTRRDITRHPWRILAAVLLIALPVFAGTWLWSHGYSEEQATRSLEQRTEAQLIGGSCTQSIDGTASDCTPSAQPATVTQQELLAAHLPEGFTAEMRYQDWGTGSHDGKQIHLAVQQRASGRMPPPGQIWLTSAAADALHVRAGDTITYSPQGSRPDVELRVAGTMPGYTSVVAEPALLAPADLLNEPEMPGSATWSITGPTAFTWQDVQALNAVGFTVRAQDVIDNPPPTEEIDPAFRYQGYLYPTPTTDWSVQIVTVAGILLVGLLALLLIAPVFTIATSRMARNFALMSSQGATPWHIRLAVLAYGLSAGVIGATLGAVLGVGAAAVTWFLHYPTWSFAVPWLGVLGLWAAAVLGSTLASLLPAVVAARASISAGVQGAAPDRLLTWRPWMALGPVGLLLLGLGVFGARFFVAATTLQFWSPLLALVTVILIAASAPAVVWGLGRLGARAPLPTRLALRDAGRQSMRSVPALAAIIAVLAIAVGVQTHLASEEAREQALYAATYRGSAMLLAPDIDPETAPDERSIEEVVATAQQAVGPSQRIDLRGVRFDPESAGQREIFLGSMTCDSPDDSSMCLYLAREDRVTGPFELFGGSLFEASPEALDLFLLDDAARSRALAALDTPGILVPVNFPASELPVREVEFNHEVGDLDVHSETVLPTIPVLPELAPTMLLTPPALREVGASSDYLGTVLLTEQPLSAGQRQEIARQTSEDTVGTMISFTPLSPLSGWWSVALAGTLGLGVLVVVTLVQALSWQSVRRQFALLDAIGAPPGLPSQVSGAFSGLLALAGTVCGVAAGTLGAWLLTSTTQLHSSGAVLSTGTAGYFLPDWRMQLILLVLTPVATWAVGSLFHRRLGELEYRET</sequence>
<dbReference type="InterPro" id="IPR003838">
    <property type="entry name" value="ABC3_permease_C"/>
</dbReference>
<evidence type="ECO:0000313" key="9">
    <source>
        <dbReference type="EMBL" id="MFC6146116.1"/>
    </source>
</evidence>
<keyword evidence="5 7" id="KW-0472">Membrane</keyword>
<keyword evidence="3 7" id="KW-0812">Transmembrane</keyword>
<dbReference type="Pfam" id="PF02687">
    <property type="entry name" value="FtsX"/>
    <property type="match status" value="1"/>
</dbReference>
<name>A0ABW1QC23_9CORY</name>
<gene>
    <name evidence="9" type="ORF">ACFPUZ_04775</name>
</gene>
<feature type="transmembrane region" description="Helical" evidence="7">
    <location>
        <begin position="264"/>
        <end position="288"/>
    </location>
</feature>
<evidence type="ECO:0000259" key="8">
    <source>
        <dbReference type="Pfam" id="PF02687"/>
    </source>
</evidence>
<reference evidence="10" key="1">
    <citation type="journal article" date="2019" name="Int. J. Syst. Evol. Microbiol.">
        <title>The Global Catalogue of Microorganisms (GCM) 10K type strain sequencing project: providing services to taxonomists for standard genome sequencing and annotation.</title>
        <authorList>
            <consortium name="The Broad Institute Genomics Platform"/>
            <consortium name="The Broad Institute Genome Sequencing Center for Infectious Disease"/>
            <person name="Wu L."/>
            <person name="Ma J."/>
        </authorList>
    </citation>
    <scope>NUCLEOTIDE SEQUENCE [LARGE SCALE GENOMIC DNA]</scope>
    <source>
        <strain evidence="10">CCUG 51943</strain>
    </source>
</reference>
<accession>A0ABW1QC23</accession>
<dbReference type="Proteomes" id="UP001596244">
    <property type="component" value="Unassembled WGS sequence"/>
</dbReference>
<feature type="transmembrane region" description="Helical" evidence="7">
    <location>
        <begin position="434"/>
        <end position="459"/>
    </location>
</feature>
<organism evidence="9 10">
    <name type="scientific">Corynebacterium nasicanis</name>
    <dbReference type="NCBI Taxonomy" id="1448267"/>
    <lineage>
        <taxon>Bacteria</taxon>
        <taxon>Bacillati</taxon>
        <taxon>Actinomycetota</taxon>
        <taxon>Actinomycetes</taxon>
        <taxon>Mycobacteriales</taxon>
        <taxon>Corynebacteriaceae</taxon>
        <taxon>Corynebacterium</taxon>
    </lineage>
</organism>
<protein>
    <submittedName>
        <fullName evidence="9">FtsX-like permease family protein</fullName>
    </submittedName>
</protein>
<evidence type="ECO:0000256" key="1">
    <source>
        <dbReference type="ARBA" id="ARBA00004651"/>
    </source>
</evidence>
<feature type="transmembrane region" description="Helical" evidence="7">
    <location>
        <begin position="480"/>
        <end position="500"/>
    </location>
</feature>
<dbReference type="EMBL" id="JBHSQE010000003">
    <property type="protein sequence ID" value="MFC6146116.1"/>
    <property type="molecule type" value="Genomic_DNA"/>
</dbReference>
<evidence type="ECO:0000256" key="5">
    <source>
        <dbReference type="ARBA" id="ARBA00023136"/>
    </source>
</evidence>
<feature type="transmembrane region" description="Helical" evidence="7">
    <location>
        <begin position="741"/>
        <end position="762"/>
    </location>
</feature>
<evidence type="ECO:0000256" key="4">
    <source>
        <dbReference type="ARBA" id="ARBA00022989"/>
    </source>
</evidence>
<evidence type="ECO:0000256" key="2">
    <source>
        <dbReference type="ARBA" id="ARBA00022475"/>
    </source>
</evidence>
<comment type="similarity">
    <text evidence="6">Belongs to the ABC-4 integral membrane protein family.</text>
</comment>